<dbReference type="PANTHER" id="PTHR42659">
    <property type="entry name" value="XANTHINE DEHYDROGENASE SUBUNIT C-RELATED"/>
    <property type="match status" value="1"/>
</dbReference>
<accession>A0A3B1B8U7</accession>
<evidence type="ECO:0000256" key="2">
    <source>
        <dbReference type="ARBA" id="ARBA00022827"/>
    </source>
</evidence>
<dbReference type="SUPFAM" id="SSF56176">
    <property type="entry name" value="FAD-binding/transporter-associated domain-like"/>
    <property type="match status" value="1"/>
</dbReference>
<gene>
    <name evidence="5" type="ORF">MNBD_ALPHA03-366</name>
</gene>
<dbReference type="InterPro" id="IPR005107">
    <property type="entry name" value="CO_DH_flav_C"/>
</dbReference>
<organism evidence="5">
    <name type="scientific">hydrothermal vent metagenome</name>
    <dbReference type="NCBI Taxonomy" id="652676"/>
    <lineage>
        <taxon>unclassified sequences</taxon>
        <taxon>metagenomes</taxon>
        <taxon>ecological metagenomes</taxon>
    </lineage>
</organism>
<dbReference type="Gene3D" id="3.30.465.10">
    <property type="match status" value="2"/>
</dbReference>
<proteinExistence type="predicted"/>
<keyword evidence="1" id="KW-0285">Flavoprotein</keyword>
<feature type="domain" description="FAD-binding PCMH-type" evidence="4">
    <location>
        <begin position="1"/>
        <end position="227"/>
    </location>
</feature>
<dbReference type="GO" id="GO:0071949">
    <property type="term" value="F:FAD binding"/>
    <property type="evidence" value="ECO:0007669"/>
    <property type="project" value="InterPro"/>
</dbReference>
<dbReference type="Gene3D" id="3.30.43.10">
    <property type="entry name" value="Uridine Diphospho-n-acetylenolpyruvylglucosamine Reductase, domain 2"/>
    <property type="match status" value="1"/>
</dbReference>
<dbReference type="InterPro" id="IPR002346">
    <property type="entry name" value="Mopterin_DH_FAD-bd"/>
</dbReference>
<dbReference type="EMBL" id="UOFW01000181">
    <property type="protein sequence ID" value="VAX06740.1"/>
    <property type="molecule type" value="Genomic_DNA"/>
</dbReference>
<name>A0A3B1B8U7_9ZZZZ</name>
<dbReference type="InterPro" id="IPR051312">
    <property type="entry name" value="Diverse_Substr_Oxidored"/>
</dbReference>
<dbReference type="InterPro" id="IPR016169">
    <property type="entry name" value="FAD-bd_PCMH_sub2"/>
</dbReference>
<dbReference type="PROSITE" id="PS51387">
    <property type="entry name" value="FAD_PCMH"/>
    <property type="match status" value="1"/>
</dbReference>
<evidence type="ECO:0000256" key="1">
    <source>
        <dbReference type="ARBA" id="ARBA00022630"/>
    </source>
</evidence>
<dbReference type="InterPro" id="IPR016166">
    <property type="entry name" value="FAD-bd_PCMH"/>
</dbReference>
<protein>
    <recommendedName>
        <fullName evidence="4">FAD-binding PCMH-type domain-containing protein</fullName>
    </recommendedName>
</protein>
<evidence type="ECO:0000256" key="3">
    <source>
        <dbReference type="ARBA" id="ARBA00023002"/>
    </source>
</evidence>
<dbReference type="InterPro" id="IPR036318">
    <property type="entry name" value="FAD-bd_PCMH-like_sf"/>
</dbReference>
<dbReference type="GO" id="GO:0016491">
    <property type="term" value="F:oxidoreductase activity"/>
    <property type="evidence" value="ECO:0007669"/>
    <property type="project" value="UniProtKB-KW"/>
</dbReference>
<dbReference type="SUPFAM" id="SSF55447">
    <property type="entry name" value="CO dehydrogenase flavoprotein C-terminal domain-like"/>
    <property type="match status" value="1"/>
</dbReference>
<dbReference type="InterPro" id="IPR036683">
    <property type="entry name" value="CO_DH_flav_C_dom_sf"/>
</dbReference>
<evidence type="ECO:0000313" key="5">
    <source>
        <dbReference type="EMBL" id="VAX06740.1"/>
    </source>
</evidence>
<dbReference type="SMART" id="SM01092">
    <property type="entry name" value="CO_deh_flav_C"/>
    <property type="match status" value="1"/>
</dbReference>
<dbReference type="InterPro" id="IPR016167">
    <property type="entry name" value="FAD-bd_PCMH_sub1"/>
</dbReference>
<sequence>MTAPKKDFDFARPKTIEQLYNLVQECQHEGRQFIFSAGGTDIMPRLKSEILSPDVVISLTGLRALNNIEKHGNHIIIGALTSLSDLCSNSHIQEYLPALAQAARKVASPQIRNRATIGGNIMVENRCSYINQSRLNRQSHSPCFKADGNICHLVKSVKRGDDILCQARFVSDTAPILILQGSTLDIIGPAGSKEIKLADLYLNDGIESKSLRHGEIITHIKVEITENSLSHYEKLTIRNALDFPALGVAVLRRGNGDISVALTGLNTRPGVFHAKPENHETFDDMIADICQKASDFTVTYQQDFFPRGYRKNMISVFIRRGINKILKGEKSCAM</sequence>
<dbReference type="PANTHER" id="PTHR42659:SF2">
    <property type="entry name" value="XANTHINE DEHYDROGENASE SUBUNIT C-RELATED"/>
    <property type="match status" value="1"/>
</dbReference>
<keyword evidence="3" id="KW-0560">Oxidoreductase</keyword>
<evidence type="ECO:0000259" key="4">
    <source>
        <dbReference type="PROSITE" id="PS51387"/>
    </source>
</evidence>
<keyword evidence="2" id="KW-0274">FAD</keyword>
<reference evidence="5" key="1">
    <citation type="submission" date="2018-06" db="EMBL/GenBank/DDBJ databases">
        <authorList>
            <person name="Zhirakovskaya E."/>
        </authorList>
    </citation>
    <scope>NUCLEOTIDE SEQUENCE</scope>
</reference>
<dbReference type="Pfam" id="PF00941">
    <property type="entry name" value="FAD_binding_5"/>
    <property type="match status" value="1"/>
</dbReference>
<dbReference type="Gene3D" id="3.30.390.50">
    <property type="entry name" value="CO dehydrogenase flavoprotein, C-terminal domain"/>
    <property type="match status" value="1"/>
</dbReference>
<dbReference type="AlphaFoldDB" id="A0A3B1B8U7"/>